<evidence type="ECO:0000313" key="1">
    <source>
        <dbReference type="EMBL" id="ATL68812.1"/>
    </source>
</evidence>
<name>A0A291RNX4_9NOCA</name>
<proteinExistence type="predicted"/>
<dbReference type="KEGG" id="ntp:CRH09_24090"/>
<gene>
    <name evidence="1" type="ORF">CRH09_24090</name>
</gene>
<dbReference type="Proteomes" id="UP000221961">
    <property type="component" value="Chromosome"/>
</dbReference>
<dbReference type="InterPro" id="IPR036388">
    <property type="entry name" value="WH-like_DNA-bd_sf"/>
</dbReference>
<evidence type="ECO:0000313" key="2">
    <source>
        <dbReference type="Proteomes" id="UP000221961"/>
    </source>
</evidence>
<organism evidence="1 2">
    <name type="scientific">Nocardia terpenica</name>
    <dbReference type="NCBI Taxonomy" id="455432"/>
    <lineage>
        <taxon>Bacteria</taxon>
        <taxon>Bacillati</taxon>
        <taxon>Actinomycetota</taxon>
        <taxon>Actinomycetes</taxon>
        <taxon>Mycobacteriales</taxon>
        <taxon>Nocardiaceae</taxon>
        <taxon>Nocardia</taxon>
    </lineage>
</organism>
<protein>
    <submittedName>
        <fullName evidence="1">Uncharacterized protein</fullName>
    </submittedName>
</protein>
<dbReference type="AlphaFoldDB" id="A0A291RNX4"/>
<reference evidence="1 2" key="1">
    <citation type="submission" date="2017-10" db="EMBL/GenBank/DDBJ databases">
        <title>Comparative genomics between pathogenic Norcardia.</title>
        <authorList>
            <person name="Zeng L."/>
        </authorList>
    </citation>
    <scope>NUCLEOTIDE SEQUENCE [LARGE SCALE GENOMIC DNA]</scope>
    <source>
        <strain evidence="1 2">NC_YFY_NT001</strain>
    </source>
</reference>
<accession>A0A291RNX4</accession>
<sequence length="145" mass="14978">MLRALIDAPDACTAVELAHLTGLSLTDDSAIEGCARPSIPAILQALQADGAVRLGESAWALTEAAPDNPAAAELKLTGNRIRALVAIGNAPWPRTPRGLAETTGATHSAMTAAVNWLVCHRSAWLCGATTWEPVPGARAPGALLR</sequence>
<dbReference type="EMBL" id="CP023778">
    <property type="protein sequence ID" value="ATL68812.1"/>
    <property type="molecule type" value="Genomic_DNA"/>
</dbReference>
<dbReference type="Gene3D" id="1.10.10.10">
    <property type="entry name" value="Winged helix-like DNA-binding domain superfamily/Winged helix DNA-binding domain"/>
    <property type="match status" value="1"/>
</dbReference>